<dbReference type="Proteomes" id="UP000251960">
    <property type="component" value="Chromosome 4"/>
</dbReference>
<dbReference type="FunFam" id="3.30.559.10:FF:000008">
    <property type="entry name" value="Tryptamine hydroxycinnamoyl transferase"/>
    <property type="match status" value="1"/>
</dbReference>
<dbReference type="PANTHER" id="PTHR31642">
    <property type="entry name" value="TRICHOTHECENE 3-O-ACETYLTRANSFERASE"/>
    <property type="match status" value="1"/>
</dbReference>
<name>A0A3L6F7G5_MAIZE</name>
<evidence type="ECO:0000256" key="2">
    <source>
        <dbReference type="ARBA" id="ARBA00022679"/>
    </source>
</evidence>
<proteinExistence type="inferred from homology"/>
<evidence type="ECO:0000256" key="3">
    <source>
        <dbReference type="ARBA" id="ARBA00023315"/>
    </source>
</evidence>
<comment type="similarity">
    <text evidence="1">Belongs to the plant acyltransferase family.</text>
</comment>
<evidence type="ECO:0000313" key="5">
    <source>
        <dbReference type="Proteomes" id="UP000251960"/>
    </source>
</evidence>
<comment type="caution">
    <text evidence="4">The sequence shown here is derived from an EMBL/GenBank/DDBJ whole genome shotgun (WGS) entry which is preliminary data.</text>
</comment>
<dbReference type="PANTHER" id="PTHR31642:SF13">
    <property type="entry name" value="AGMATINE HYDROXYCINNAMOYLTRANSFERASE 1"/>
    <property type="match status" value="1"/>
</dbReference>
<dbReference type="InterPro" id="IPR023213">
    <property type="entry name" value="CAT-like_dom_sf"/>
</dbReference>
<dbReference type="InterPro" id="IPR050317">
    <property type="entry name" value="Plant_Fungal_Acyltransferase"/>
</dbReference>
<evidence type="ECO:0000313" key="4">
    <source>
        <dbReference type="EMBL" id="PWZ28858.1"/>
    </source>
</evidence>
<organism evidence="4 5">
    <name type="scientific">Zea mays</name>
    <name type="common">Maize</name>
    <dbReference type="NCBI Taxonomy" id="4577"/>
    <lineage>
        <taxon>Eukaryota</taxon>
        <taxon>Viridiplantae</taxon>
        <taxon>Streptophyta</taxon>
        <taxon>Embryophyta</taxon>
        <taxon>Tracheophyta</taxon>
        <taxon>Spermatophyta</taxon>
        <taxon>Magnoliopsida</taxon>
        <taxon>Liliopsida</taxon>
        <taxon>Poales</taxon>
        <taxon>Poaceae</taxon>
        <taxon>PACMAD clade</taxon>
        <taxon>Panicoideae</taxon>
        <taxon>Andropogonodae</taxon>
        <taxon>Andropogoneae</taxon>
        <taxon>Tripsacinae</taxon>
        <taxon>Zea</taxon>
    </lineage>
</organism>
<gene>
    <name evidence="4" type="primary">ACT-2_3</name>
    <name evidence="4" type="ORF">Zm00014a_038953</name>
</gene>
<keyword evidence="2 4" id="KW-0808">Transferase</keyword>
<dbReference type="SMR" id="A0A3L6F7G5"/>
<dbReference type="EMBL" id="NCVQ01000005">
    <property type="protein sequence ID" value="PWZ28858.1"/>
    <property type="molecule type" value="Genomic_DNA"/>
</dbReference>
<keyword evidence="3" id="KW-0012">Acyltransferase</keyword>
<dbReference type="AlphaFoldDB" id="A0A3L6F7G5"/>
<reference evidence="4 5" key="1">
    <citation type="journal article" date="2018" name="Nat. Genet.">
        <title>Extensive intraspecific gene order and gene structural variations between Mo17 and other maize genomes.</title>
        <authorList>
            <person name="Sun S."/>
            <person name="Zhou Y."/>
            <person name="Chen J."/>
            <person name="Shi J."/>
            <person name="Zhao H."/>
            <person name="Zhao H."/>
            <person name="Song W."/>
            <person name="Zhang M."/>
            <person name="Cui Y."/>
            <person name="Dong X."/>
            <person name="Liu H."/>
            <person name="Ma X."/>
            <person name="Jiao Y."/>
            <person name="Wang B."/>
            <person name="Wei X."/>
            <person name="Stein J.C."/>
            <person name="Glaubitz J.C."/>
            <person name="Lu F."/>
            <person name="Yu G."/>
            <person name="Liang C."/>
            <person name="Fengler K."/>
            <person name="Li B."/>
            <person name="Rafalski A."/>
            <person name="Schnable P.S."/>
            <person name="Ware D.H."/>
            <person name="Buckler E.S."/>
            <person name="Lai J."/>
        </authorList>
    </citation>
    <scope>NUCLEOTIDE SEQUENCE [LARGE SCALE GENOMIC DNA]</scope>
    <source>
        <strain evidence="5">cv. Missouri 17</strain>
        <tissue evidence="4">Seedling</tissue>
    </source>
</reference>
<accession>A0A3L6F7G5</accession>
<sequence length="455" mass="49269">MMKITVESWKVVTPSSSCCSGGRPSPDADGAVPLTAFDKVTYDLYMHGLYLFPPPAPPSSVLVAGLAAALAEYPEWAGRLGVDAHGNRAILLNGKGARFVEATADVPLRSVLPLEPATSETLSLHPAAGAESDDAAVGGEVLLLQVTRFPCGSFVVGTAAQHLVSDGAALRSFLNAWAQASRGAAIDDPVPLHDRVCFFLPRDPLRVEFEHRGAEYKPHPRTEKSRNKVDDRVVIHRVNFSRKFVAELKARASAGAPRPRSTLQCVAAHLWRCVTKARRLGDLRTATELRIAVNGRRRMKNPRVPEEYTGNVVLWARPTTTSAELLRSPLRQVVELVSKAVTAMDDVYFRSFVDFASSGVVEEEGLLPTADPLETVLSPNVEVDSMLGLPFQDFDFGGGPPFFFMPSYSPVEGLICIVSSFSGDGSIDAYVPLFSQAMDVFKNCCRSLAATDARL</sequence>
<protein>
    <submittedName>
        <fullName evidence="4">Agmatine coumaroyltransferase-2</fullName>
    </submittedName>
</protein>
<dbReference type="Pfam" id="PF02458">
    <property type="entry name" value="Transferase"/>
    <property type="match status" value="1"/>
</dbReference>
<dbReference type="OMA" id="NGSARMH"/>
<dbReference type="OrthoDB" id="671439at2759"/>
<dbReference type="GO" id="GO:0016747">
    <property type="term" value="F:acyltransferase activity, transferring groups other than amino-acyl groups"/>
    <property type="evidence" value="ECO:0007669"/>
    <property type="project" value="UniProtKB-ARBA"/>
</dbReference>
<dbReference type="Gene3D" id="3.30.559.10">
    <property type="entry name" value="Chloramphenicol acetyltransferase-like domain"/>
    <property type="match status" value="2"/>
</dbReference>
<dbReference type="ExpressionAtlas" id="A0A3L6F7G5">
    <property type="expression patterns" value="baseline and differential"/>
</dbReference>
<evidence type="ECO:0000256" key="1">
    <source>
        <dbReference type="ARBA" id="ARBA00009861"/>
    </source>
</evidence>